<dbReference type="PANTHER" id="PTHR23278:SF26">
    <property type="entry name" value="SIDESTEP III, ISOFORM O"/>
    <property type="match status" value="1"/>
</dbReference>
<keyword evidence="6" id="KW-0325">Glycoprotein</keyword>
<dbReference type="GO" id="GO:0016020">
    <property type="term" value="C:membrane"/>
    <property type="evidence" value="ECO:0007669"/>
    <property type="project" value="UniProtKB-SubCell"/>
</dbReference>
<dbReference type="InterPro" id="IPR036179">
    <property type="entry name" value="Ig-like_dom_sf"/>
</dbReference>
<keyword evidence="10" id="KW-0812">Transmembrane</keyword>
<feature type="non-terminal residue" evidence="12">
    <location>
        <position position="473"/>
    </location>
</feature>
<evidence type="ECO:0000259" key="11">
    <source>
        <dbReference type="PROSITE" id="PS50835"/>
    </source>
</evidence>
<keyword evidence="3" id="KW-0964">Secreted</keyword>
<dbReference type="Proteomes" id="UP000037510">
    <property type="component" value="Unassembled WGS sequence"/>
</dbReference>
<dbReference type="Pfam" id="PF07679">
    <property type="entry name" value="I-set"/>
    <property type="match status" value="1"/>
</dbReference>
<dbReference type="PROSITE" id="PS50835">
    <property type="entry name" value="IG_LIKE"/>
    <property type="match status" value="2"/>
</dbReference>
<comment type="similarity">
    <text evidence="8">Belongs to the hemolin family.</text>
</comment>
<dbReference type="EMBL" id="JTDY01000754">
    <property type="protein sequence ID" value="KOB76004.1"/>
    <property type="molecule type" value="Genomic_DNA"/>
</dbReference>
<feature type="non-terminal residue" evidence="12">
    <location>
        <position position="1"/>
    </location>
</feature>
<evidence type="ECO:0000256" key="1">
    <source>
        <dbReference type="ARBA" id="ARBA00004167"/>
    </source>
</evidence>
<evidence type="ECO:0000313" key="13">
    <source>
        <dbReference type="Proteomes" id="UP000037510"/>
    </source>
</evidence>
<dbReference type="SMART" id="SM00408">
    <property type="entry name" value="IGc2"/>
    <property type="match status" value="2"/>
</dbReference>
<keyword evidence="10" id="KW-1133">Transmembrane helix</keyword>
<feature type="domain" description="Ig-like" evidence="11">
    <location>
        <begin position="166"/>
        <end position="258"/>
    </location>
</feature>
<dbReference type="SMART" id="SM00409">
    <property type="entry name" value="IG"/>
    <property type="match status" value="1"/>
</dbReference>
<dbReference type="Gene3D" id="2.60.40.10">
    <property type="entry name" value="Immunoglobulins"/>
    <property type="match status" value="2"/>
</dbReference>
<keyword evidence="13" id="KW-1185">Reference proteome</keyword>
<dbReference type="PANTHER" id="PTHR23278">
    <property type="entry name" value="SIDESTEP PROTEIN"/>
    <property type="match status" value="1"/>
</dbReference>
<dbReference type="InterPro" id="IPR013098">
    <property type="entry name" value="Ig_I-set"/>
</dbReference>
<comment type="subcellular location">
    <subcellularLocation>
        <location evidence="1">Membrane</location>
        <topology evidence="1">Single-pass membrane protein</topology>
    </subcellularLocation>
    <subcellularLocation>
        <location evidence="2">Secreted</location>
    </subcellularLocation>
</comment>
<reference evidence="12 13" key="1">
    <citation type="journal article" date="2015" name="Genome Biol. Evol.">
        <title>The genome of winter moth (Operophtera brumata) provides a genomic perspective on sexual dimorphism and phenology.</title>
        <authorList>
            <person name="Derks M.F."/>
            <person name="Smit S."/>
            <person name="Salis L."/>
            <person name="Schijlen E."/>
            <person name="Bossers A."/>
            <person name="Mateman C."/>
            <person name="Pijl A.S."/>
            <person name="de Ridder D."/>
            <person name="Groenen M.A."/>
            <person name="Visser M.E."/>
            <person name="Megens H.J."/>
        </authorList>
    </citation>
    <scope>NUCLEOTIDE SEQUENCE [LARGE SCALE GENOMIC DNA]</scope>
    <source>
        <strain evidence="12">WM2013NL</strain>
        <tissue evidence="12">Head and thorax</tissue>
    </source>
</reference>
<dbReference type="InterPro" id="IPR013783">
    <property type="entry name" value="Ig-like_fold"/>
</dbReference>
<dbReference type="Pfam" id="PF08205">
    <property type="entry name" value="C2-set_2"/>
    <property type="match status" value="1"/>
</dbReference>
<evidence type="ECO:0000256" key="8">
    <source>
        <dbReference type="ARBA" id="ARBA00061228"/>
    </source>
</evidence>
<sequence>RPQPTLTWLINDKHIEDHTILKNDGKVIISKISIGGAERSWLNTSIRCQATNTNLLSPHERMARVEMRLRPTSVAITNKPGQMSADVEMTIVCVSHGSRPPAQITWFRENRKFTRGKHTEFTNETTTVSRLHMLPQPEDDGAVIRCRADNPVLRIALEDSFRMNRPVLTMALGSTLNANDIKEGDDVYFECNIKANPRENRISWYHNDQQVSQNMSSGVFISTKSLVLQRVTKQDGGLYTCRAANDMGESSSQAAYLRVHELRYRAASERDYGALLCRATNSVGQQKRPCVFQIVPADLMVWLNISWSDVETLGEDEDLAVTARNSKGASEPVLLRDLTFRDSAKRAESTARAESKFPAAAALAGLAAILTAAGAIIALVLRSSSSKRPSQSVVQVDAQGRRYLIAYPADKPETKPDILNPKPDATKITEGIQTMTSVNNNIKLVIVNSIKCQQLVNFIVLRVKLPYRFCYEI</sequence>
<evidence type="ECO:0000256" key="10">
    <source>
        <dbReference type="SAM" id="Phobius"/>
    </source>
</evidence>
<evidence type="ECO:0000256" key="7">
    <source>
        <dbReference type="ARBA" id="ARBA00023319"/>
    </source>
</evidence>
<feature type="transmembrane region" description="Helical" evidence="10">
    <location>
        <begin position="359"/>
        <end position="381"/>
    </location>
</feature>
<gene>
    <name evidence="12" type="ORF">OBRU01_02781</name>
</gene>
<evidence type="ECO:0000256" key="4">
    <source>
        <dbReference type="ARBA" id="ARBA00023136"/>
    </source>
</evidence>
<dbReference type="InterPro" id="IPR003599">
    <property type="entry name" value="Ig_sub"/>
</dbReference>
<organism evidence="12 13">
    <name type="scientific">Operophtera brumata</name>
    <name type="common">Winter moth</name>
    <name type="synonym">Phalaena brumata</name>
    <dbReference type="NCBI Taxonomy" id="104452"/>
    <lineage>
        <taxon>Eukaryota</taxon>
        <taxon>Metazoa</taxon>
        <taxon>Ecdysozoa</taxon>
        <taxon>Arthropoda</taxon>
        <taxon>Hexapoda</taxon>
        <taxon>Insecta</taxon>
        <taxon>Pterygota</taxon>
        <taxon>Neoptera</taxon>
        <taxon>Endopterygota</taxon>
        <taxon>Lepidoptera</taxon>
        <taxon>Glossata</taxon>
        <taxon>Ditrysia</taxon>
        <taxon>Geometroidea</taxon>
        <taxon>Geometridae</taxon>
        <taxon>Larentiinae</taxon>
        <taxon>Operophtera</taxon>
    </lineage>
</organism>
<evidence type="ECO:0000256" key="3">
    <source>
        <dbReference type="ARBA" id="ARBA00022525"/>
    </source>
</evidence>
<keyword evidence="7" id="KW-0393">Immunoglobulin domain</keyword>
<evidence type="ECO:0000256" key="5">
    <source>
        <dbReference type="ARBA" id="ARBA00023157"/>
    </source>
</evidence>
<keyword evidence="4 10" id="KW-0472">Membrane</keyword>
<dbReference type="FunFam" id="2.60.40.10:FF:000032">
    <property type="entry name" value="palladin isoform X1"/>
    <property type="match status" value="1"/>
</dbReference>
<dbReference type="InterPro" id="IPR007110">
    <property type="entry name" value="Ig-like_dom"/>
</dbReference>
<keyword evidence="5" id="KW-1015">Disulfide bond</keyword>
<dbReference type="SUPFAM" id="SSF48726">
    <property type="entry name" value="Immunoglobulin"/>
    <property type="match status" value="2"/>
</dbReference>
<dbReference type="AlphaFoldDB" id="A0A0L7LKV9"/>
<name>A0A0L7LKV9_OPEBR</name>
<evidence type="ECO:0000256" key="9">
    <source>
        <dbReference type="ARBA" id="ARBA00068688"/>
    </source>
</evidence>
<comment type="caution">
    <text evidence="12">The sequence shown here is derived from an EMBL/GenBank/DDBJ whole genome shotgun (WGS) entry which is preliminary data.</text>
</comment>
<dbReference type="GO" id="GO:0005576">
    <property type="term" value="C:extracellular region"/>
    <property type="evidence" value="ECO:0007669"/>
    <property type="project" value="UniProtKB-SubCell"/>
</dbReference>
<evidence type="ECO:0000313" key="12">
    <source>
        <dbReference type="EMBL" id="KOB76004.1"/>
    </source>
</evidence>
<evidence type="ECO:0000256" key="2">
    <source>
        <dbReference type="ARBA" id="ARBA00004613"/>
    </source>
</evidence>
<dbReference type="STRING" id="104452.A0A0L7LKV9"/>
<protein>
    <recommendedName>
        <fullName evidence="9">Hemolin</fullName>
    </recommendedName>
</protein>
<dbReference type="InterPro" id="IPR003598">
    <property type="entry name" value="Ig_sub2"/>
</dbReference>
<dbReference type="InterPro" id="IPR013162">
    <property type="entry name" value="CD80_C2-set"/>
</dbReference>
<proteinExistence type="inferred from homology"/>
<accession>A0A0L7LKV9</accession>
<evidence type="ECO:0000256" key="6">
    <source>
        <dbReference type="ARBA" id="ARBA00023180"/>
    </source>
</evidence>
<feature type="domain" description="Ig-like" evidence="11">
    <location>
        <begin position="71"/>
        <end position="164"/>
    </location>
</feature>